<dbReference type="OMA" id="MHGEPIE"/>
<dbReference type="PIRSF" id="PIRSF020634">
    <property type="entry name" value="TerY_vWA"/>
    <property type="match status" value="1"/>
</dbReference>
<evidence type="ECO:0000313" key="1">
    <source>
        <dbReference type="EMBL" id="KGQ29030.1"/>
    </source>
</evidence>
<dbReference type="InterPro" id="IPR036465">
    <property type="entry name" value="vWFA_dom_sf"/>
</dbReference>
<dbReference type="Proteomes" id="UP000030526">
    <property type="component" value="Unassembled WGS sequence"/>
</dbReference>
<dbReference type="CDD" id="cd01464">
    <property type="entry name" value="vWA_subfamily"/>
    <property type="match status" value="1"/>
</dbReference>
<sequence>MRRLPVYLLVDTSGSMMGEAIEAVRNGLQMLVSALRQDPYALETAYLSVITFDTDAKQVTPLTELMSFQMPDIQASGVTAMGEALSLLVDCINREVQKGSAEVKGDWKPVVFLLSDGLPTDDLQKGINAIRQVKTGTFVACAAGAGADTNVLKQITETVVSLDTADANSIKAFFKWVSASISVSSQKVDLNKKEVNGLNELPPPPAELNIVL</sequence>
<dbReference type="PATRIC" id="fig|1005058.3.peg.811"/>
<reference evidence="1 2" key="1">
    <citation type="submission" date="2014-08" db="EMBL/GenBank/DDBJ databases">
        <title>Chaperone-usher fimbriae in a diverse selection of Gallibacterium genomes.</title>
        <authorList>
            <person name="Kudirkiene E."/>
            <person name="Bager R.J."/>
            <person name="Johnson T.J."/>
            <person name="Bojesen A.M."/>
        </authorList>
    </citation>
    <scope>NUCLEOTIDE SEQUENCE [LARGE SCALE GENOMIC DNA]</scope>
    <source>
        <strain evidence="1 2">20558/3kl.</strain>
    </source>
</reference>
<dbReference type="RefSeq" id="WP_013745640.1">
    <property type="nucleotide sequence ID" value="NZ_CP126977.1"/>
</dbReference>
<comment type="caution">
    <text evidence="1">The sequence shown here is derived from an EMBL/GenBank/DDBJ whole genome shotgun (WGS) entry which is preliminary data.</text>
</comment>
<evidence type="ECO:0000313" key="2">
    <source>
        <dbReference type="Proteomes" id="UP000030526"/>
    </source>
</evidence>
<dbReference type="EMBL" id="JPXS01000078">
    <property type="protein sequence ID" value="KGQ29030.1"/>
    <property type="molecule type" value="Genomic_DNA"/>
</dbReference>
<dbReference type="AlphaFoldDB" id="A0A0A2XEI1"/>
<dbReference type="PROSITE" id="PS50234">
    <property type="entry name" value="VWFA"/>
    <property type="match status" value="1"/>
</dbReference>
<name>A0A0A2XEI1_9PAST</name>
<gene>
    <name evidence="1" type="ORF">JP32_11805</name>
</gene>
<dbReference type="Gene3D" id="3.40.50.410">
    <property type="entry name" value="von Willebrand factor, type A domain"/>
    <property type="match status" value="1"/>
</dbReference>
<dbReference type="SUPFAM" id="SSF53300">
    <property type="entry name" value="vWA-like"/>
    <property type="match status" value="1"/>
</dbReference>
<dbReference type="InterPro" id="IPR002035">
    <property type="entry name" value="VWF_A"/>
</dbReference>
<dbReference type="Pfam" id="PF00092">
    <property type="entry name" value="VWA"/>
    <property type="match status" value="1"/>
</dbReference>
<dbReference type="InterPro" id="IPR011392">
    <property type="entry name" value="Tellurite-R_TerY"/>
</dbReference>
<accession>A0A0A2XEI1</accession>
<protein>
    <submittedName>
        <fullName evidence="1">Tellerium resistance protein TerY</fullName>
    </submittedName>
</protein>
<organism evidence="1 2">
    <name type="scientific">Gallibacterium anatis</name>
    <dbReference type="NCBI Taxonomy" id="750"/>
    <lineage>
        <taxon>Bacteria</taxon>
        <taxon>Pseudomonadati</taxon>
        <taxon>Pseudomonadota</taxon>
        <taxon>Gammaproteobacteria</taxon>
        <taxon>Pasteurellales</taxon>
        <taxon>Pasteurellaceae</taxon>
        <taxon>Gallibacterium</taxon>
    </lineage>
</organism>
<proteinExistence type="predicted"/>
<dbReference type="SMART" id="SM00327">
    <property type="entry name" value="VWA"/>
    <property type="match status" value="1"/>
</dbReference>